<reference evidence="2 3" key="1">
    <citation type="submission" date="2023-09" db="EMBL/GenBank/DDBJ databases">
        <title>Multi-omics analysis of a traditional fermented food reveals byproduct-associated fungal strains for waste-to-food upcycling.</title>
        <authorList>
            <consortium name="Lawrence Berkeley National Laboratory"/>
            <person name="Rekdal V.M."/>
            <person name="Villalobos-Escobedo J.M."/>
            <person name="Rodriguez-Valeron N."/>
            <person name="Garcia M.O."/>
            <person name="Vasquez D.P."/>
            <person name="Damayanti I."/>
            <person name="Sorensen P.M."/>
            <person name="Baidoo E.E."/>
            <person name="De Carvalho A.C."/>
            <person name="Riley R."/>
            <person name="Lipzen A."/>
            <person name="He G."/>
            <person name="Yan M."/>
            <person name="Haridas S."/>
            <person name="Daum C."/>
            <person name="Yoshinaga Y."/>
            <person name="Ng V."/>
            <person name="Grigoriev I.V."/>
            <person name="Munk R."/>
            <person name="Nuraida L."/>
            <person name="Wijaya C.H."/>
            <person name="Morales P.-C."/>
            <person name="Keasling J.D."/>
        </authorList>
    </citation>
    <scope>NUCLEOTIDE SEQUENCE [LARGE SCALE GENOMIC DNA]</scope>
    <source>
        <strain evidence="2 3">FGSC 2613</strain>
    </source>
</reference>
<keyword evidence="3" id="KW-1185">Reference proteome</keyword>
<name>A0ABR3D0N8_NEUIN</name>
<feature type="transmembrane region" description="Helical" evidence="1">
    <location>
        <begin position="37"/>
        <end position="55"/>
    </location>
</feature>
<proteinExistence type="predicted"/>
<gene>
    <name evidence="2" type="ORF">QR685DRAFT_536074</name>
</gene>
<comment type="caution">
    <text evidence="2">The sequence shown here is derived from an EMBL/GenBank/DDBJ whole genome shotgun (WGS) entry which is preliminary data.</text>
</comment>
<accession>A0ABR3D0N8</accession>
<dbReference type="Proteomes" id="UP001451303">
    <property type="component" value="Unassembled WGS sequence"/>
</dbReference>
<protein>
    <recommendedName>
        <fullName evidence="4">Secreted protein</fullName>
    </recommendedName>
</protein>
<evidence type="ECO:0000256" key="1">
    <source>
        <dbReference type="SAM" id="Phobius"/>
    </source>
</evidence>
<keyword evidence="1" id="KW-1133">Transmembrane helix</keyword>
<sequence>MMILELGLWDLLSSLVRSSVCLVHFLGVQTWMKLSIIPYRLVQACFLGPGLVIRLKWFVRMRRGRDEAIAAR</sequence>
<evidence type="ECO:0000313" key="2">
    <source>
        <dbReference type="EMBL" id="KAL0466260.1"/>
    </source>
</evidence>
<keyword evidence="1" id="KW-0472">Membrane</keyword>
<dbReference type="EMBL" id="JAVLET010000013">
    <property type="protein sequence ID" value="KAL0466260.1"/>
    <property type="molecule type" value="Genomic_DNA"/>
</dbReference>
<evidence type="ECO:0008006" key="4">
    <source>
        <dbReference type="Google" id="ProtNLM"/>
    </source>
</evidence>
<keyword evidence="1" id="KW-0812">Transmembrane</keyword>
<evidence type="ECO:0000313" key="3">
    <source>
        <dbReference type="Proteomes" id="UP001451303"/>
    </source>
</evidence>
<organism evidence="2 3">
    <name type="scientific">Neurospora intermedia</name>
    <dbReference type="NCBI Taxonomy" id="5142"/>
    <lineage>
        <taxon>Eukaryota</taxon>
        <taxon>Fungi</taxon>
        <taxon>Dikarya</taxon>
        <taxon>Ascomycota</taxon>
        <taxon>Pezizomycotina</taxon>
        <taxon>Sordariomycetes</taxon>
        <taxon>Sordariomycetidae</taxon>
        <taxon>Sordariales</taxon>
        <taxon>Sordariaceae</taxon>
        <taxon>Neurospora</taxon>
    </lineage>
</organism>